<name>A0A177LWV1_METMH</name>
<accession>A0A177LWV1</accession>
<protein>
    <submittedName>
        <fullName evidence="1">Uncharacterized protein</fullName>
    </submittedName>
</protein>
<reference evidence="1 2" key="1">
    <citation type="submission" date="2016-03" db="EMBL/GenBank/DDBJ databases">
        <authorList>
            <person name="Ploux O."/>
        </authorList>
    </citation>
    <scope>NUCLEOTIDE SEQUENCE [LARGE SCALE GENOMIC DNA]</scope>
    <source>
        <strain evidence="1 2">R-45371</strain>
    </source>
</reference>
<evidence type="ECO:0000313" key="1">
    <source>
        <dbReference type="EMBL" id="OAH97008.1"/>
    </source>
</evidence>
<organism evidence="1 2">
    <name type="scientific">Methylomonas methanica</name>
    <dbReference type="NCBI Taxonomy" id="421"/>
    <lineage>
        <taxon>Bacteria</taxon>
        <taxon>Pseudomonadati</taxon>
        <taxon>Pseudomonadota</taxon>
        <taxon>Gammaproteobacteria</taxon>
        <taxon>Methylococcales</taxon>
        <taxon>Methylococcaceae</taxon>
        <taxon>Methylomonas</taxon>
    </lineage>
</organism>
<gene>
    <name evidence="1" type="ORF">A1353_23785</name>
</gene>
<dbReference type="RefSeq" id="WP_064038750.1">
    <property type="nucleotide sequence ID" value="NZ_LUUH01000105.1"/>
</dbReference>
<sequence length="105" mass="11751">MLLFFRDSYLQNLGDAVTTANRALVLSLCVLAHRSLPFLFIKFYRAPTVDALSFGDITNYQGAVMNKEQQEYLTQTIKDADGYVSGLGDMELERCSRKRPGGNPP</sequence>
<proteinExistence type="predicted"/>
<dbReference type="AlphaFoldDB" id="A0A177LWV1"/>
<comment type="caution">
    <text evidence="1">The sequence shown here is derived from an EMBL/GenBank/DDBJ whole genome shotgun (WGS) entry which is preliminary data.</text>
</comment>
<dbReference type="Proteomes" id="UP000077763">
    <property type="component" value="Unassembled WGS sequence"/>
</dbReference>
<dbReference type="EMBL" id="LUUH01000105">
    <property type="protein sequence ID" value="OAH97008.1"/>
    <property type="molecule type" value="Genomic_DNA"/>
</dbReference>
<evidence type="ECO:0000313" key="2">
    <source>
        <dbReference type="Proteomes" id="UP000077763"/>
    </source>
</evidence>